<name>D7FWL8_ECTSI</name>
<feature type="region of interest" description="Disordered" evidence="1">
    <location>
        <begin position="61"/>
        <end position="88"/>
    </location>
</feature>
<proteinExistence type="predicted"/>
<evidence type="ECO:0000313" key="2">
    <source>
        <dbReference type="EMBL" id="CBJ32106.1"/>
    </source>
</evidence>
<feature type="region of interest" description="Disordered" evidence="1">
    <location>
        <begin position="144"/>
        <end position="181"/>
    </location>
</feature>
<organism evidence="2 3">
    <name type="scientific">Ectocarpus siliculosus</name>
    <name type="common">Brown alga</name>
    <name type="synonym">Conferva siliculosa</name>
    <dbReference type="NCBI Taxonomy" id="2880"/>
    <lineage>
        <taxon>Eukaryota</taxon>
        <taxon>Sar</taxon>
        <taxon>Stramenopiles</taxon>
        <taxon>Ochrophyta</taxon>
        <taxon>PX clade</taxon>
        <taxon>Phaeophyceae</taxon>
        <taxon>Ectocarpales</taxon>
        <taxon>Ectocarpaceae</taxon>
        <taxon>Ectocarpus</taxon>
    </lineage>
</organism>
<protein>
    <submittedName>
        <fullName evidence="2">Uncharacterized protein</fullName>
    </submittedName>
</protein>
<evidence type="ECO:0000313" key="3">
    <source>
        <dbReference type="Proteomes" id="UP000002630"/>
    </source>
</evidence>
<dbReference type="OrthoDB" id="10576664at2759"/>
<reference evidence="2 3" key="1">
    <citation type="journal article" date="2010" name="Nature">
        <title>The Ectocarpus genome and the independent evolution of multicellularity in brown algae.</title>
        <authorList>
            <person name="Cock J.M."/>
            <person name="Sterck L."/>
            <person name="Rouze P."/>
            <person name="Scornet D."/>
            <person name="Allen A.E."/>
            <person name="Amoutzias G."/>
            <person name="Anthouard V."/>
            <person name="Artiguenave F."/>
            <person name="Aury J.M."/>
            <person name="Badger J.H."/>
            <person name="Beszteri B."/>
            <person name="Billiau K."/>
            <person name="Bonnet E."/>
            <person name="Bothwell J.H."/>
            <person name="Bowler C."/>
            <person name="Boyen C."/>
            <person name="Brownlee C."/>
            <person name="Carrano C.J."/>
            <person name="Charrier B."/>
            <person name="Cho G.Y."/>
            <person name="Coelho S.M."/>
            <person name="Collen J."/>
            <person name="Corre E."/>
            <person name="Da Silva C."/>
            <person name="Delage L."/>
            <person name="Delaroque N."/>
            <person name="Dittami S.M."/>
            <person name="Doulbeau S."/>
            <person name="Elias M."/>
            <person name="Farnham G."/>
            <person name="Gachon C.M."/>
            <person name="Gschloessl B."/>
            <person name="Heesch S."/>
            <person name="Jabbari K."/>
            <person name="Jubin C."/>
            <person name="Kawai H."/>
            <person name="Kimura K."/>
            <person name="Kloareg B."/>
            <person name="Kupper F.C."/>
            <person name="Lang D."/>
            <person name="Le Bail A."/>
            <person name="Leblanc C."/>
            <person name="Lerouge P."/>
            <person name="Lohr M."/>
            <person name="Lopez P.J."/>
            <person name="Martens C."/>
            <person name="Maumus F."/>
            <person name="Michel G."/>
            <person name="Miranda-Saavedra D."/>
            <person name="Morales J."/>
            <person name="Moreau H."/>
            <person name="Motomura T."/>
            <person name="Nagasato C."/>
            <person name="Napoli C.A."/>
            <person name="Nelson D.R."/>
            <person name="Nyvall-Collen P."/>
            <person name="Peters A.F."/>
            <person name="Pommier C."/>
            <person name="Potin P."/>
            <person name="Poulain J."/>
            <person name="Quesneville H."/>
            <person name="Read B."/>
            <person name="Rensing S.A."/>
            <person name="Ritter A."/>
            <person name="Rousvoal S."/>
            <person name="Samanta M."/>
            <person name="Samson G."/>
            <person name="Schroeder D.C."/>
            <person name="Segurens B."/>
            <person name="Strittmatter M."/>
            <person name="Tonon T."/>
            <person name="Tregear J.W."/>
            <person name="Valentin K."/>
            <person name="von Dassow P."/>
            <person name="Yamagishi T."/>
            <person name="Van de Peer Y."/>
            <person name="Wincker P."/>
        </authorList>
    </citation>
    <scope>NUCLEOTIDE SEQUENCE [LARGE SCALE GENOMIC DNA]</scope>
    <source>
        <strain evidence="3">Ec32 / CCAP1310/4</strain>
    </source>
</reference>
<feature type="compositionally biased region" description="Low complexity" evidence="1">
    <location>
        <begin position="160"/>
        <end position="169"/>
    </location>
</feature>
<evidence type="ECO:0000256" key="1">
    <source>
        <dbReference type="SAM" id="MobiDB-lite"/>
    </source>
</evidence>
<accession>D7FWL8</accession>
<dbReference type="Proteomes" id="UP000002630">
    <property type="component" value="Linkage Group LG23"/>
</dbReference>
<sequence>MLASGASRQQFLVINLLTKALSPDPTKRPPMSEILAVNDMNECLLEIETRGVISAATVSAVAGGGPSRTASTDAGEAGVTDDHGAPHPPLPVPDTLDAVSGALEGRGSAVPDQVAAVAGVYNIIIPAVIPAVAVGPVVSRETADGSAAAKEEEGGGGGRSALAPSAAPATDGPWSTASRPFPGGSVPVFRVVSGGLSSHDGPSGGGHHVVPVASTASVVRLPVFVGVVTGGSAAVMPGSADAGGGVAATSVVGVGGGRGVVDSQNASCSIRRG</sequence>
<gene>
    <name evidence="2" type="ORF">Esi_0308_0018</name>
</gene>
<dbReference type="EMBL" id="FN648496">
    <property type="protein sequence ID" value="CBJ32106.1"/>
    <property type="molecule type" value="Genomic_DNA"/>
</dbReference>
<dbReference type="InParanoid" id="D7FWL8"/>
<keyword evidence="3" id="KW-1185">Reference proteome</keyword>
<dbReference type="EMBL" id="FN649748">
    <property type="protein sequence ID" value="CBJ32106.1"/>
    <property type="molecule type" value="Genomic_DNA"/>
</dbReference>
<dbReference type="AlphaFoldDB" id="D7FWL8"/>